<reference evidence="2 3" key="1">
    <citation type="journal article" date="2017" name="ISME J.">
        <title>Energy and carbon metabolisms in a deep terrestrial subsurface fluid microbial community.</title>
        <authorList>
            <person name="Momper L."/>
            <person name="Jungbluth S.P."/>
            <person name="Lee M.D."/>
            <person name="Amend J.P."/>
        </authorList>
    </citation>
    <scope>NUCLEOTIDE SEQUENCE [LARGE SCALE GENOMIC DNA]</scope>
    <source>
        <strain evidence="2">SURF_26</strain>
    </source>
</reference>
<feature type="chain" id="PRO_5017440554" evidence="1">
    <location>
        <begin position="24"/>
        <end position="2619"/>
    </location>
</feature>
<accession>A0A3A4RH67</accession>
<proteinExistence type="predicted"/>
<dbReference type="Proteomes" id="UP000266426">
    <property type="component" value="Unassembled WGS sequence"/>
</dbReference>
<evidence type="ECO:0000313" key="3">
    <source>
        <dbReference type="Proteomes" id="UP000266426"/>
    </source>
</evidence>
<feature type="signal peptide" evidence="1">
    <location>
        <begin position="1"/>
        <end position="23"/>
    </location>
</feature>
<name>A0A3A4RH67_9BACT</name>
<gene>
    <name evidence="2" type="ORF">C4541_00525</name>
</gene>
<evidence type="ECO:0000313" key="2">
    <source>
        <dbReference type="EMBL" id="RJP62053.1"/>
    </source>
</evidence>
<evidence type="ECO:0000256" key="1">
    <source>
        <dbReference type="SAM" id="SignalP"/>
    </source>
</evidence>
<comment type="caution">
    <text evidence="2">The sequence shown here is derived from an EMBL/GenBank/DDBJ whole genome shotgun (WGS) entry which is preliminary data.</text>
</comment>
<keyword evidence="1" id="KW-0732">Signal</keyword>
<sequence length="2619" mass="297617">MLRRPFILCLIVAEFIFCAPVLADQNNARVSAGDIKIPHQYGSVNGQHQADNKLIIHIQDNHTNYGAQKNLARILEHLNTQYNINLVCVEGAAGLIDTSEFSRFPNTKTKETVSDYFLRNGKIDGSEYISIIRNSGNENEQLFSLHGIETPALYNANIISYQRAEQGHSQLENLLSAVSIRLEELKDNIYSKKLKQFDSLVSQFLANQDIFLDYCRKLARAADENLVEYANLTNFSILMSLSQMESELDFQKADTERAEILNKLIERLDPEQSEHLFKQELRFKTNTIAPLEYHTILSGLMNENSMDTSVYAHFNKFCAYLQAYDSFDNTAILREEEELRSKVYAALISNEKERQIYDIARYITLIQHLAAITISQEEIAALKTVNHESILKSISALMPDLNIDLPIIIAELENYELFYSSASARENDLVRNTFRVMEQNKQDAAVLIAGGYHSDGITKMLAEKNISYVVITPNAAHNEKPIPYFSLLSNYMTPLEQVMAPQVSSLKIASWLATESLADPAVKTALSQKMKLLFTSTLLNSYIQNELQKYPLSLRLALRDHIQETIRSAINTALRTAEYDTLISVDSVSFVGNRIIAELVITDPHSKIKETVFVDYTTSADNFDSDSASTGTVLEVVRLIDGSVQEFINYRGYSQYIRKINQIQMSILGLLSTHPYSVEGLLPELEYDMYQLDLTSQDISALLDSLAETGLASRDIHGTYSLANSLVPRYTTYLLVNAHKNNAPIALRPKGLPTDLRLLTDHFNPRLNHISIDFSLDLKDIHHALSSVIRILYENIGDDRGSIAVLQMELSKVRNVHVLRSADDKELAVRISPAVSTAPVRVPQQRVTPEQTQAQKEKQTWIAAGNGDTEAIEQLVNQYHALALETARSRHSLSRAWRARYITTGDIDQEGYLALLTSIHTQRTEEELDRILSEFGSFPAFVEEEVRIGIARFYADDTLKSNLHYTGSRLTDLDGTYDDSGKSKENIVMRDLDPLANDELEDMELRMEREDTEDINLTHQQAFFDGILSNLLSTEQRDMLRVYRNADTHRDGINAVKEAFHIETGEITHLINTLAKANEVFLNYDRFQRYLPFLDKQEQDVFGLFKNGKITAAQLAGAMSVTEEDAALYLKNIVFKFHYFDLLERLRANEDFGFLRAFILPDYTEKIPQGLTDEQLKQVFDSLMFEDKFLLFSAYDQGLKPIALSNILPFAEVSIRQRMRIAISTFNKAMVLFQPDKEYDPFEYADTVKRQAYNGTYPFTFKMTAPVSVISAPVTNFESISLEGINDYTFLLNLLPAGAPYLPDNDQLKSFFNQLPAEMQKLAYIFFAKRMTYKEIQDIHPLHLSKINKAFSDLREQMLDFMMGETSSGYFPGLNEYSEKIAVLSDFSFIDNLLAEGAHSPEENEAAFRALSFSDQIILYMRYYQKLPLRGWLNGIERQIAGRFQTLTARIDAAKEHLQQAISLYTQEYDDNPSAFSALLHSKIYAGIDQPPMVFKVDIPAEEHSLDPQALRDEIAGITDFSFLLNAIEGGLYRFPLDAVQQAMLGDVFTKELTYNEQVILYLHYHYQMPIARISAVTGWKKTILFVTQKINRLVQQRQAGREQSVSVFEQYRDSITQLSDFNWLAALAPKPDEVDPEMLEPVFRSMSFADQIILYMRVYLNMPNGGGKGVWDTLFTSDNAELPFNEAARQRFVDALFLFAQYPDPARLPARLNEHFYTGVPVFPIVFRDDMRTDMEPVGKDTIQQEINDLDDFTFMLNSLEGGLYTFPLSDEFQSMLKDLFFNEFTPEEQLQMYLRNKQGATLKSVRSLTGKILTTPYLQSKVTRLVRQWIENGTSQRQSTSEYFTEQISGITDFSFLRAVPAVAEKEFTDTMLELAFKLLSYQDQVILFMKHYEKRPVSGGDGVFNLIRIASSGWQKETQNAESRLMETINVILSEKFDSTDDMMLAVNRRIYRGADPFILLFKDDAMESGTPVSQKRIYEETRELDDYTFLLNLIEGGMYTFPLNDQTQSILRDIFTKNLNIQDRKILYLRLKKQMPAKEIEALFHTSAELAPYMSLFTDQLRKRLYPQYTAQSLMSEYSDKIAGLDSFEFMTRIPELHELPFDNSVYKRAFYALSLEDQFFLFLKFHENMPFGGKGISNILTTNDTNAKKYVESASANALMALNIAWEDESHDSASIARAMNEMAYRKSKRFPLIFREDTGAAYSSKKETVSELATVRDFTFLLNIIEPGVFTAPLSVSANKTLDGFFRSLPEDEQVMLYLKYKRGVIHEDIGNLLGISRSVAHKRIERLSAELTGRLLSSMANTKPEFTQQEVNSLFLSFSFNVPSSAALLNKYLSGGLSVLPDPAMLNKNAIFAVLVSPSLTPSERFIQSFTVADKLNMAPSQFAVLQYIIHKSIPSGDGAEIPVPDSLDMDVLMLDLDSTGMLPNTPEENMNMRKYLFISLFALMDTYTEKNKTLRFVLFSRNYTQRQITGMLGKSLYDTLISHGGRVVDKEAFDWFAMSSQTPNRDIMADIIRTYDISSPQLKLASNNTELLQEAGLAGVVSVSGIKTLAFALFLFSDLAAEQIEELTVNSQPFNEYTDSHQLGAFTLSGTTIGRKILRLRSASPAIDTSL</sequence>
<organism evidence="2 3">
    <name type="scientific">Candidatus Auribacter fodinae</name>
    <dbReference type="NCBI Taxonomy" id="2093366"/>
    <lineage>
        <taxon>Bacteria</taxon>
        <taxon>Pseudomonadati</taxon>
        <taxon>Candidatus Auribacterota</taxon>
        <taxon>Candidatus Auribacteria</taxon>
        <taxon>Candidatus Auribacterales</taxon>
        <taxon>Candidatus Auribacteraceae</taxon>
        <taxon>Candidatus Auribacter</taxon>
    </lineage>
</organism>
<protein>
    <submittedName>
        <fullName evidence="2">Uncharacterized protein</fullName>
    </submittedName>
</protein>
<dbReference type="EMBL" id="QZJZ01000005">
    <property type="protein sequence ID" value="RJP62053.1"/>
    <property type="molecule type" value="Genomic_DNA"/>
</dbReference>